<dbReference type="PANTHER" id="PTHR43228:SF1">
    <property type="entry name" value="TWO-COMPONENT RESPONSE REGULATOR ARR22"/>
    <property type="match status" value="1"/>
</dbReference>
<dbReference type="Pfam" id="PF00072">
    <property type="entry name" value="Response_reg"/>
    <property type="match status" value="1"/>
</dbReference>
<feature type="domain" description="Response regulatory" evidence="2">
    <location>
        <begin position="5"/>
        <end position="121"/>
    </location>
</feature>
<dbReference type="Gene3D" id="3.40.50.2300">
    <property type="match status" value="1"/>
</dbReference>
<dbReference type="PANTHER" id="PTHR43228">
    <property type="entry name" value="TWO-COMPONENT RESPONSE REGULATOR"/>
    <property type="match status" value="1"/>
</dbReference>
<feature type="modified residue" description="4-aspartylphosphate" evidence="1">
    <location>
        <position position="58"/>
    </location>
</feature>
<keyword evidence="1" id="KW-0597">Phosphoprotein</keyword>
<dbReference type="InterPro" id="IPR011006">
    <property type="entry name" value="CheY-like_superfamily"/>
</dbReference>
<reference evidence="4" key="1">
    <citation type="journal article" date="2019" name="Int. J. Syst. Evol. Microbiol.">
        <title>The Global Catalogue of Microorganisms (GCM) 10K type strain sequencing project: providing services to taxonomists for standard genome sequencing and annotation.</title>
        <authorList>
            <consortium name="The Broad Institute Genomics Platform"/>
            <consortium name="The Broad Institute Genome Sequencing Center for Infectious Disease"/>
            <person name="Wu L."/>
            <person name="Ma J."/>
        </authorList>
    </citation>
    <scope>NUCLEOTIDE SEQUENCE [LARGE SCALE GENOMIC DNA]</scope>
    <source>
        <strain evidence="4">KCTC 52298</strain>
    </source>
</reference>
<dbReference type="PROSITE" id="PS50110">
    <property type="entry name" value="RESPONSE_REGULATORY"/>
    <property type="match status" value="1"/>
</dbReference>
<dbReference type="InterPro" id="IPR052048">
    <property type="entry name" value="ST_Response_Regulator"/>
</dbReference>
<dbReference type="SMART" id="SM00448">
    <property type="entry name" value="REC"/>
    <property type="match status" value="1"/>
</dbReference>
<comment type="caution">
    <text evidence="3">The sequence shown here is derived from an EMBL/GenBank/DDBJ whole genome shotgun (WGS) entry which is preliminary data.</text>
</comment>
<dbReference type="InterPro" id="IPR001789">
    <property type="entry name" value="Sig_transdc_resp-reg_receiver"/>
</dbReference>
<evidence type="ECO:0000313" key="4">
    <source>
        <dbReference type="Proteomes" id="UP001597440"/>
    </source>
</evidence>
<accession>A0ABW5L718</accession>
<dbReference type="RefSeq" id="WP_210354879.1">
    <property type="nucleotide sequence ID" value="NZ_JAEQMU010000002.1"/>
</dbReference>
<proteinExistence type="predicted"/>
<dbReference type="EMBL" id="JBHULD010000025">
    <property type="protein sequence ID" value="MFD2556711.1"/>
    <property type="molecule type" value="Genomic_DNA"/>
</dbReference>
<sequence>MNLYTALIIDDEKNVRLDVADALDISELFTIVDAYGSVETALEYLRTDDKVLDFIFCDIQFGKGMSGIEGAEELRRYSRFFIFFTDHFDDYLRENALLKPDDYLSKPVQLEDIQQLMARLGLRQSLELAERRIYALQPPQEELETSGRKRKTNRRVRARVPILLKDVIKVEREGKFLQIYGAGTQGTLVLLGQLRMALRDFYEQFKKLDIFIPPNSSVLINVAYATKVGIHAIVYYHDRKVLVTDGYRRKVRAYLERNKI</sequence>
<protein>
    <submittedName>
        <fullName evidence="3">LytR/AlgR family response regulator transcription factor</fullName>
    </submittedName>
</protein>
<evidence type="ECO:0000313" key="3">
    <source>
        <dbReference type="EMBL" id="MFD2556711.1"/>
    </source>
</evidence>
<keyword evidence="4" id="KW-1185">Reference proteome</keyword>
<gene>
    <name evidence="3" type="ORF">ACFSQW_20150</name>
</gene>
<dbReference type="SUPFAM" id="SSF52172">
    <property type="entry name" value="CheY-like"/>
    <property type="match status" value="1"/>
</dbReference>
<evidence type="ECO:0000259" key="2">
    <source>
        <dbReference type="PROSITE" id="PS50110"/>
    </source>
</evidence>
<organism evidence="3 4">
    <name type="scientific">Sphingobacterium tabacisoli</name>
    <dbReference type="NCBI Taxonomy" id="2044855"/>
    <lineage>
        <taxon>Bacteria</taxon>
        <taxon>Pseudomonadati</taxon>
        <taxon>Bacteroidota</taxon>
        <taxon>Sphingobacteriia</taxon>
        <taxon>Sphingobacteriales</taxon>
        <taxon>Sphingobacteriaceae</taxon>
        <taxon>Sphingobacterium</taxon>
    </lineage>
</organism>
<name>A0ABW5L718_9SPHI</name>
<evidence type="ECO:0000256" key="1">
    <source>
        <dbReference type="PROSITE-ProRule" id="PRU00169"/>
    </source>
</evidence>
<dbReference type="Proteomes" id="UP001597440">
    <property type="component" value="Unassembled WGS sequence"/>
</dbReference>